<organism evidence="4 5">
    <name type="scientific">Galdieria yellowstonensis</name>
    <dbReference type="NCBI Taxonomy" id="3028027"/>
    <lineage>
        <taxon>Eukaryota</taxon>
        <taxon>Rhodophyta</taxon>
        <taxon>Bangiophyceae</taxon>
        <taxon>Galdieriales</taxon>
        <taxon>Galdieriaceae</taxon>
        <taxon>Galdieria</taxon>
    </lineage>
</organism>
<dbReference type="Proteomes" id="UP001300502">
    <property type="component" value="Unassembled WGS sequence"/>
</dbReference>
<feature type="region of interest" description="Disordered" evidence="2">
    <location>
        <begin position="594"/>
        <end position="614"/>
    </location>
</feature>
<sequence length="817" mass="93555">MLAHSLTASKHILSSVCRNLMRNMSMDAQGYVVPSLTVDAAVVRGLKPALEILLVTRKKEPFQGRLAFPGGFVEYGEDPEQAVLRELEEECGIRGTSPSLVAVRGKPNRDPRKHVVTICYYVEPAQKDSQVKAGDDAASCGWYSVESLMKSPELFAFDHYELLQQVLQFLDKTGRRLKATLFGYLLKYMQYTEVVSQSTSSPQGSPTIRYSENRNNSSASTSDKTSIQQQNFIWEPFLGSVVTAKSTEGCSSIVSYPVSMRREFVNIRMQRSFIFDEEKCTWKWFKTWRLPEIRLVVNEQESFLPSFVRLSVVCPGQDLRWFEEVSLLGTTQVQLVNGEAKFTRLRFGATSSSYEGRNFHLLIAFFSETAYCLGALISTGFVVYARGPNTASFQEGVRFTQAMKSKSLWFSPEQLTRPFMKKVRNEQGIVGKETIEDNVTGLVRYFQAPNIRFKCRDPIFLAMRFSSVVVLFLNSSYICLENSESYAELFFKLSEFRKSSFSDQSPRSQSTASPICLYGVRSELELSERKRTILWDSLESCQDEAVRFVRDVSVLPKNFIEVTNISQLRDAYERFFSWYTNIYLVSEQVSEQNSVEASETREPRRDPKTPPNCDIEGHLLVSEQSGERMVPCTGEGFELISPHSVEISEGSEMEVIQFVKWFRQFHSLLKQLLEELTMSASQLVMKFNDASKSHFHDCFRHFQRALTLHTHIEDSYGFAELMKQRPLIFEAYRIDHTTEEEELERIISLSTNMQIENVGELFLRVSSFSSLLCQHMDKEEKHLLPCAVQLLSKAQLKRLVIRMNGESQCLEGWKDLS</sequence>
<evidence type="ECO:0000313" key="4">
    <source>
        <dbReference type="EMBL" id="KAK4525522.1"/>
    </source>
</evidence>
<evidence type="ECO:0000256" key="2">
    <source>
        <dbReference type="SAM" id="MobiDB-lite"/>
    </source>
</evidence>
<gene>
    <name evidence="4" type="ORF">GAYE_SCF13G3430</name>
</gene>
<dbReference type="GO" id="GO:0016787">
    <property type="term" value="F:hydrolase activity"/>
    <property type="evidence" value="ECO:0007669"/>
    <property type="project" value="UniProtKB-KW"/>
</dbReference>
<dbReference type="EMBL" id="JANCYU010000031">
    <property type="protein sequence ID" value="KAK4525522.1"/>
    <property type="molecule type" value="Genomic_DNA"/>
</dbReference>
<feature type="domain" description="Nudix hydrolase" evidence="3">
    <location>
        <begin position="33"/>
        <end position="167"/>
    </location>
</feature>
<dbReference type="InterPro" id="IPR020084">
    <property type="entry name" value="NUDIX_hydrolase_CS"/>
</dbReference>
<feature type="compositionally biased region" description="Low complexity" evidence="2">
    <location>
        <begin position="197"/>
        <end position="207"/>
    </location>
</feature>
<evidence type="ECO:0000259" key="3">
    <source>
        <dbReference type="PROSITE" id="PS51462"/>
    </source>
</evidence>
<proteinExistence type="predicted"/>
<dbReference type="InterPro" id="IPR015797">
    <property type="entry name" value="NUDIX_hydrolase-like_dom_sf"/>
</dbReference>
<dbReference type="Pfam" id="PF01814">
    <property type="entry name" value="Hemerythrin"/>
    <property type="match status" value="1"/>
</dbReference>
<dbReference type="CDD" id="cd18873">
    <property type="entry name" value="NUDIX_NadM_like"/>
    <property type="match status" value="1"/>
</dbReference>
<keyword evidence="5" id="KW-1185">Reference proteome</keyword>
<dbReference type="PANTHER" id="PTHR43736">
    <property type="entry name" value="ADP-RIBOSE PYROPHOSPHATASE"/>
    <property type="match status" value="1"/>
</dbReference>
<dbReference type="Gene3D" id="3.90.79.10">
    <property type="entry name" value="Nucleoside Triphosphate Pyrophosphohydrolase"/>
    <property type="match status" value="1"/>
</dbReference>
<protein>
    <recommendedName>
        <fullName evidence="3">Nudix hydrolase domain-containing protein</fullName>
    </recommendedName>
</protein>
<name>A0AAV9IDK6_9RHOD</name>
<dbReference type="PANTHER" id="PTHR43736:SF5">
    <property type="entry name" value="NUDIX HYDROLASE DOMAIN-CONTAINING PROTEIN"/>
    <property type="match status" value="1"/>
</dbReference>
<keyword evidence="1" id="KW-0378">Hydrolase</keyword>
<dbReference type="AlphaFoldDB" id="A0AAV9IDK6"/>
<reference evidence="4 5" key="1">
    <citation type="submission" date="2022-07" db="EMBL/GenBank/DDBJ databases">
        <title>Genome-wide signatures of adaptation to extreme environments.</title>
        <authorList>
            <person name="Cho C.H."/>
            <person name="Yoon H.S."/>
        </authorList>
    </citation>
    <scope>NUCLEOTIDE SEQUENCE [LARGE SCALE GENOMIC DNA]</scope>
    <source>
        <strain evidence="4 5">108.79 E11</strain>
    </source>
</reference>
<dbReference type="CDD" id="cd12108">
    <property type="entry name" value="Hr-like"/>
    <property type="match status" value="1"/>
</dbReference>
<dbReference type="Gene3D" id="1.20.120.520">
    <property type="entry name" value="nmb1532 protein domain like"/>
    <property type="match status" value="1"/>
</dbReference>
<evidence type="ECO:0000313" key="5">
    <source>
        <dbReference type="Proteomes" id="UP001300502"/>
    </source>
</evidence>
<dbReference type="PRINTS" id="PR00502">
    <property type="entry name" value="NUDIXFAMILY"/>
</dbReference>
<dbReference type="InterPro" id="IPR000086">
    <property type="entry name" value="NUDIX_hydrolase_dom"/>
</dbReference>
<dbReference type="Pfam" id="PF00293">
    <property type="entry name" value="NUDIX"/>
    <property type="match status" value="1"/>
</dbReference>
<dbReference type="PROSITE" id="PS51462">
    <property type="entry name" value="NUDIX"/>
    <property type="match status" value="1"/>
</dbReference>
<accession>A0AAV9IDK6</accession>
<feature type="compositionally biased region" description="Basic and acidic residues" evidence="2">
    <location>
        <begin position="598"/>
        <end position="608"/>
    </location>
</feature>
<comment type="caution">
    <text evidence="4">The sequence shown here is derived from an EMBL/GenBank/DDBJ whole genome shotgun (WGS) entry which is preliminary data.</text>
</comment>
<dbReference type="InterPro" id="IPR012312">
    <property type="entry name" value="Hemerythrin-like"/>
</dbReference>
<dbReference type="SUPFAM" id="SSF55811">
    <property type="entry name" value="Nudix"/>
    <property type="match status" value="1"/>
</dbReference>
<dbReference type="InterPro" id="IPR020476">
    <property type="entry name" value="Nudix_hydrolase"/>
</dbReference>
<feature type="compositionally biased region" description="Polar residues" evidence="2">
    <location>
        <begin position="208"/>
        <end position="223"/>
    </location>
</feature>
<feature type="region of interest" description="Disordered" evidence="2">
    <location>
        <begin position="197"/>
        <end position="223"/>
    </location>
</feature>
<dbReference type="PROSITE" id="PS00893">
    <property type="entry name" value="NUDIX_BOX"/>
    <property type="match status" value="1"/>
</dbReference>
<evidence type="ECO:0000256" key="1">
    <source>
        <dbReference type="ARBA" id="ARBA00022801"/>
    </source>
</evidence>